<protein>
    <submittedName>
        <fullName evidence="2">Uncharacterized protein</fullName>
    </submittedName>
</protein>
<keyword evidence="1" id="KW-1133">Transmembrane helix</keyword>
<keyword evidence="1" id="KW-0472">Membrane</keyword>
<dbReference type="Pfam" id="PF15102">
    <property type="entry name" value="TMEM154"/>
    <property type="match status" value="1"/>
</dbReference>
<proteinExistence type="predicted"/>
<dbReference type="InterPro" id="IPR028064">
    <property type="entry name" value="TMEM154"/>
</dbReference>
<reference evidence="2" key="2">
    <citation type="submission" date="2025-09" db="UniProtKB">
        <authorList>
            <consortium name="Ensembl"/>
        </authorList>
    </citation>
    <scope>IDENTIFICATION</scope>
</reference>
<accession>A0A8C6V4Y3</accession>
<dbReference type="PANTHER" id="PTHR36526:SF1">
    <property type="entry name" value="TRANSMEMBRANE PROTEIN 154"/>
    <property type="match status" value="1"/>
</dbReference>
<evidence type="ECO:0000256" key="1">
    <source>
        <dbReference type="SAM" id="Phobius"/>
    </source>
</evidence>
<dbReference type="Ensembl" id="ENSNMLT00000048904.1">
    <property type="protein sequence ID" value="ENSNMLP00000044061.1"/>
    <property type="gene ID" value="ENSNMLG00000026684.1"/>
</dbReference>
<dbReference type="PANTHER" id="PTHR36526">
    <property type="entry name" value="TRANSMEMBRANE PROTEIN 154"/>
    <property type="match status" value="1"/>
</dbReference>
<dbReference type="AlphaFoldDB" id="A0A8C6V4Y3"/>
<keyword evidence="1" id="KW-0812">Transmembrane</keyword>
<feature type="transmembrane region" description="Helical" evidence="1">
    <location>
        <begin position="20"/>
        <end position="44"/>
    </location>
</feature>
<dbReference type="InterPro" id="IPR053087">
    <property type="entry name" value="TMEM154-like"/>
</dbReference>
<evidence type="ECO:0000313" key="2">
    <source>
        <dbReference type="Ensembl" id="ENSNMLP00000044061.1"/>
    </source>
</evidence>
<keyword evidence="3" id="KW-1185">Reference proteome</keyword>
<evidence type="ECO:0000313" key="3">
    <source>
        <dbReference type="Proteomes" id="UP000694523"/>
    </source>
</evidence>
<reference evidence="2" key="1">
    <citation type="submission" date="2025-08" db="UniProtKB">
        <authorList>
            <consortium name="Ensembl"/>
        </authorList>
    </citation>
    <scope>IDENTIFICATION</scope>
</reference>
<organism evidence="2 3">
    <name type="scientific">Neogobius melanostomus</name>
    <name type="common">round goby</name>
    <dbReference type="NCBI Taxonomy" id="47308"/>
    <lineage>
        <taxon>Eukaryota</taxon>
        <taxon>Metazoa</taxon>
        <taxon>Chordata</taxon>
        <taxon>Craniata</taxon>
        <taxon>Vertebrata</taxon>
        <taxon>Euteleostomi</taxon>
        <taxon>Actinopterygii</taxon>
        <taxon>Neopterygii</taxon>
        <taxon>Teleostei</taxon>
        <taxon>Neoteleostei</taxon>
        <taxon>Acanthomorphata</taxon>
        <taxon>Gobiaria</taxon>
        <taxon>Gobiiformes</taxon>
        <taxon>Gobioidei</taxon>
        <taxon>Gobiidae</taxon>
        <taxon>Benthophilinae</taxon>
        <taxon>Neogobiini</taxon>
        <taxon>Neogobius</taxon>
    </lineage>
</organism>
<name>A0A8C6V4Y3_9GOBI</name>
<dbReference type="Proteomes" id="UP000694523">
    <property type="component" value="Unplaced"/>
</dbReference>
<sequence>MIQHKLITSTVSPVDEGLDLLLIAIPVALLVLIIAIIVSGIFIYRRLNRHSGRFHLYPCLSVDQTLNTEIKPMFEEDVPSVLELEMDQLDGWMKKDETSQFHMTNPDALKHGKELHKYSEICM</sequence>